<name>C0EA97_9FIRM</name>
<dbReference type="AlphaFoldDB" id="C0EA97"/>
<keyword evidence="2" id="KW-1185">Reference proteome</keyword>
<gene>
    <name evidence="1" type="ORF">CLOSTMETH_00751</name>
</gene>
<protein>
    <submittedName>
        <fullName evidence="1">Uncharacterized protein</fullName>
    </submittedName>
</protein>
<organism evidence="1 2">
    <name type="scientific">[Clostridium] methylpentosum DSM 5476</name>
    <dbReference type="NCBI Taxonomy" id="537013"/>
    <lineage>
        <taxon>Bacteria</taxon>
        <taxon>Bacillati</taxon>
        <taxon>Bacillota</taxon>
        <taxon>Clostridia</taxon>
        <taxon>Eubacteriales</taxon>
        <taxon>Oscillospiraceae</taxon>
        <taxon>Oscillospiraceae incertae sedis</taxon>
    </lineage>
</organism>
<dbReference type="STRING" id="537013.CLOSTMETH_00751"/>
<reference evidence="1 2" key="2">
    <citation type="submission" date="2009-02" db="EMBL/GenBank/DDBJ databases">
        <title>Draft genome sequence of Clostridium methylpentosum (DSM 5476).</title>
        <authorList>
            <person name="Sudarsanam P."/>
            <person name="Ley R."/>
            <person name="Guruge J."/>
            <person name="Turnbaugh P.J."/>
            <person name="Mahowald M."/>
            <person name="Liep D."/>
            <person name="Gordon J."/>
        </authorList>
    </citation>
    <scope>NUCLEOTIDE SEQUENCE [LARGE SCALE GENOMIC DNA]</scope>
    <source>
        <strain evidence="1 2">DSM 5476</strain>
    </source>
</reference>
<evidence type="ECO:0000313" key="1">
    <source>
        <dbReference type="EMBL" id="EEG31605.1"/>
    </source>
</evidence>
<dbReference type="HOGENOM" id="CLU_2952195_0_0_9"/>
<proteinExistence type="predicted"/>
<sequence>MALFWFECPLLLRGTEKKGLVPFTLPSMILSNPIDGRVKTSNSLVQLASQWFEGISAPL</sequence>
<dbReference type="Proteomes" id="UP000003340">
    <property type="component" value="Unassembled WGS sequence"/>
</dbReference>
<accession>C0EA97</accession>
<evidence type="ECO:0000313" key="2">
    <source>
        <dbReference type="Proteomes" id="UP000003340"/>
    </source>
</evidence>
<comment type="caution">
    <text evidence="1">The sequence shown here is derived from an EMBL/GenBank/DDBJ whole genome shotgun (WGS) entry which is preliminary data.</text>
</comment>
<reference evidence="1 2" key="1">
    <citation type="submission" date="2009-01" db="EMBL/GenBank/DDBJ databases">
        <authorList>
            <person name="Fulton L."/>
            <person name="Clifton S."/>
            <person name="Fulton B."/>
            <person name="Xu J."/>
            <person name="Minx P."/>
            <person name="Pepin K.H."/>
            <person name="Johnson M."/>
            <person name="Bhonagiri V."/>
            <person name="Nash W.E."/>
            <person name="Mardis E.R."/>
            <person name="Wilson R.K."/>
        </authorList>
    </citation>
    <scope>NUCLEOTIDE SEQUENCE [LARGE SCALE GENOMIC DNA]</scope>
    <source>
        <strain evidence="1 2">DSM 5476</strain>
    </source>
</reference>
<dbReference type="EMBL" id="ACEC01000029">
    <property type="protein sequence ID" value="EEG31605.1"/>
    <property type="molecule type" value="Genomic_DNA"/>
</dbReference>